<evidence type="ECO:0000256" key="5">
    <source>
        <dbReference type="ARBA" id="ARBA00022777"/>
    </source>
</evidence>
<feature type="site" description="Transition state stabilizer" evidence="8">
    <location>
        <position position="177"/>
    </location>
</feature>
<feature type="region of interest" description="Disordered" evidence="10">
    <location>
        <begin position="43"/>
        <end position="62"/>
    </location>
</feature>
<dbReference type="Proteomes" id="UP001139311">
    <property type="component" value="Unassembled WGS sequence"/>
</dbReference>
<proteinExistence type="inferred from homology"/>
<dbReference type="GO" id="GO:0008776">
    <property type="term" value="F:acetate kinase activity"/>
    <property type="evidence" value="ECO:0007669"/>
    <property type="project" value="UniProtKB-UniRule"/>
</dbReference>
<dbReference type="GO" id="GO:0000287">
    <property type="term" value="F:magnesium ion binding"/>
    <property type="evidence" value="ECO:0007669"/>
    <property type="project" value="UniProtKB-UniRule"/>
</dbReference>
<feature type="site" description="Transition state stabilizer" evidence="8">
    <location>
        <position position="237"/>
    </location>
</feature>
<feature type="binding site" evidence="8">
    <location>
        <begin position="325"/>
        <end position="329"/>
    </location>
    <ligand>
        <name>ATP</name>
        <dbReference type="ChEBI" id="CHEBI:30616"/>
    </ligand>
</feature>
<feature type="binding site" evidence="8">
    <location>
        <position position="376"/>
    </location>
    <ligand>
        <name>Mg(2+)</name>
        <dbReference type="ChEBI" id="CHEBI:18420"/>
    </ligand>
</feature>
<dbReference type="PIRSF" id="PIRSF000722">
    <property type="entry name" value="Acetate_prop_kin"/>
    <property type="match status" value="1"/>
</dbReference>
<evidence type="ECO:0000313" key="11">
    <source>
        <dbReference type="EMBL" id="MCB4821583.1"/>
    </source>
</evidence>
<evidence type="ECO:0000256" key="4">
    <source>
        <dbReference type="ARBA" id="ARBA00022741"/>
    </source>
</evidence>
<dbReference type="Pfam" id="PF00871">
    <property type="entry name" value="Acetate_kinase"/>
    <property type="match status" value="1"/>
</dbReference>
<keyword evidence="2 8" id="KW-0808">Transferase</keyword>
<dbReference type="PANTHER" id="PTHR21060">
    <property type="entry name" value="ACETATE KINASE"/>
    <property type="match status" value="1"/>
</dbReference>
<reference evidence="11" key="1">
    <citation type="submission" date="2021-10" db="EMBL/GenBank/DDBJ databases">
        <title>Roseicella aerolatum sp. nov., isolated from aerosols of e-waste dismantling site.</title>
        <authorList>
            <person name="Qin T."/>
        </authorList>
    </citation>
    <scope>NUCLEOTIDE SEQUENCE</scope>
    <source>
        <strain evidence="11">GB24</strain>
    </source>
</reference>
<dbReference type="NCBIfam" id="TIGR00016">
    <property type="entry name" value="ackA"/>
    <property type="match status" value="1"/>
</dbReference>
<dbReference type="GO" id="GO:0005524">
    <property type="term" value="F:ATP binding"/>
    <property type="evidence" value="ECO:0007669"/>
    <property type="project" value="UniProtKB-KW"/>
</dbReference>
<keyword evidence="6 8" id="KW-0067">ATP-binding</keyword>
<dbReference type="EMBL" id="JAJAQI010000008">
    <property type="protein sequence ID" value="MCB4821583.1"/>
    <property type="molecule type" value="Genomic_DNA"/>
</dbReference>
<dbReference type="InterPro" id="IPR004372">
    <property type="entry name" value="Ac/propionate_kinase"/>
</dbReference>
<dbReference type="InterPro" id="IPR000890">
    <property type="entry name" value="Aliphatic_acid_kin_short-chain"/>
</dbReference>
<keyword evidence="7 8" id="KW-0460">Magnesium</keyword>
<evidence type="ECO:0000256" key="3">
    <source>
        <dbReference type="ARBA" id="ARBA00022723"/>
    </source>
</evidence>
<dbReference type="GO" id="GO:0006085">
    <property type="term" value="P:acetyl-CoA biosynthetic process"/>
    <property type="evidence" value="ECO:0007669"/>
    <property type="project" value="UniProtKB-UniRule"/>
</dbReference>
<evidence type="ECO:0000313" key="12">
    <source>
        <dbReference type="Proteomes" id="UP001139311"/>
    </source>
</evidence>
<evidence type="ECO:0000256" key="1">
    <source>
        <dbReference type="ARBA" id="ARBA00022490"/>
    </source>
</evidence>
<name>A0A9X1ID93_9PROT</name>
<evidence type="ECO:0000256" key="2">
    <source>
        <dbReference type="ARBA" id="ARBA00022679"/>
    </source>
</evidence>
<feature type="binding site" evidence="8">
    <location>
        <begin position="204"/>
        <end position="208"/>
    </location>
    <ligand>
        <name>ATP</name>
        <dbReference type="ChEBI" id="CHEBI:30616"/>
    </ligand>
</feature>
<comment type="catalytic activity">
    <reaction evidence="8">
        <text>acetate + ATP = acetyl phosphate + ADP</text>
        <dbReference type="Rhea" id="RHEA:11352"/>
        <dbReference type="ChEBI" id="CHEBI:22191"/>
        <dbReference type="ChEBI" id="CHEBI:30089"/>
        <dbReference type="ChEBI" id="CHEBI:30616"/>
        <dbReference type="ChEBI" id="CHEBI:456216"/>
        <dbReference type="EC" id="2.7.2.1"/>
    </reaction>
</comment>
<gene>
    <name evidence="8" type="primary">ackA</name>
    <name evidence="11" type="ORF">LHA35_07545</name>
</gene>
<dbReference type="HAMAP" id="MF_00020">
    <property type="entry name" value="Acetate_kinase"/>
    <property type="match status" value="1"/>
</dbReference>
<comment type="similarity">
    <text evidence="8 9">Belongs to the acetokinase family.</text>
</comment>
<sequence length="390" mass="41219">MSDDLIGVVNAGSSSLKFALYEGERRLLAGQVDGIGVRPQARARDAGGEAIAPPALDPPPQTPAEVVPALIPWLRERLGSRRIAALGHRVVHGGTRYAKPVRATPEVVRDLEALVPLAPLHEPHNLAPIKAVLALDPDLPQVACFDTAFHRTMPEVAQAFALPRAMFEEGLRRYGFHGLSYEYIASVLPEVSPRLAEGRCIVAHLGNGASACALRAGVSIATTMGFTAVDGLPMGTRTGELDAGVVLHFIQQRGMDAAQIQDLLYRKSGMLGLSGGISSDFRDLLASDDPRAAFAIEVFCYRTARQIASLACALGGLDGIVFTAGVGENAAPVRARICQALGWLGLAFDATANAAHGPRLSAPGSAVEAWVIPTDEERMIARHTRALALG</sequence>
<feature type="binding site" evidence="8">
    <location>
        <position position="10"/>
    </location>
    <ligand>
        <name>Mg(2+)</name>
        <dbReference type="ChEBI" id="CHEBI:18420"/>
    </ligand>
</feature>
<keyword evidence="3 8" id="KW-0479">Metal-binding</keyword>
<dbReference type="Gene3D" id="3.30.420.40">
    <property type="match status" value="2"/>
</dbReference>
<feature type="binding site" evidence="8">
    <location>
        <position position="17"/>
    </location>
    <ligand>
        <name>ATP</name>
        <dbReference type="ChEBI" id="CHEBI:30616"/>
    </ligand>
</feature>
<dbReference type="InterPro" id="IPR043129">
    <property type="entry name" value="ATPase_NBD"/>
</dbReference>
<evidence type="ECO:0000256" key="8">
    <source>
        <dbReference type="HAMAP-Rule" id="MF_00020"/>
    </source>
</evidence>
<dbReference type="GO" id="GO:0006083">
    <property type="term" value="P:acetate metabolic process"/>
    <property type="evidence" value="ECO:0007669"/>
    <property type="project" value="TreeGrafter"/>
</dbReference>
<keyword evidence="12" id="KW-1185">Reference proteome</keyword>
<dbReference type="SUPFAM" id="SSF53067">
    <property type="entry name" value="Actin-like ATPase domain"/>
    <property type="match status" value="2"/>
</dbReference>
<evidence type="ECO:0000256" key="9">
    <source>
        <dbReference type="RuleBase" id="RU003835"/>
    </source>
</evidence>
<dbReference type="GO" id="GO:0005829">
    <property type="term" value="C:cytosol"/>
    <property type="evidence" value="ECO:0007669"/>
    <property type="project" value="TreeGrafter"/>
</dbReference>
<feature type="active site" description="Proton donor/acceptor" evidence="8">
    <location>
        <position position="146"/>
    </location>
</feature>
<feature type="binding site" evidence="8">
    <location>
        <begin position="280"/>
        <end position="282"/>
    </location>
    <ligand>
        <name>ATP</name>
        <dbReference type="ChEBI" id="CHEBI:30616"/>
    </ligand>
</feature>
<dbReference type="RefSeq" id="WP_226606500.1">
    <property type="nucleotide sequence ID" value="NZ_JAJAQI010000008.1"/>
</dbReference>
<keyword evidence="5 8" id="KW-0418">Kinase</keyword>
<organism evidence="11 12">
    <name type="scientific">Roseicella aerolata</name>
    <dbReference type="NCBI Taxonomy" id="2883479"/>
    <lineage>
        <taxon>Bacteria</taxon>
        <taxon>Pseudomonadati</taxon>
        <taxon>Pseudomonadota</taxon>
        <taxon>Alphaproteobacteria</taxon>
        <taxon>Acetobacterales</taxon>
        <taxon>Roseomonadaceae</taxon>
        <taxon>Roseicella</taxon>
    </lineage>
</organism>
<comment type="pathway">
    <text evidence="8">Metabolic intermediate biosynthesis; acetyl-CoA biosynthesis; acetyl-CoA from acetate: step 1/2.</text>
</comment>
<comment type="subcellular location">
    <subcellularLocation>
        <location evidence="8">Cytoplasm</location>
    </subcellularLocation>
</comment>
<dbReference type="AlphaFoldDB" id="A0A9X1ID93"/>
<comment type="subunit">
    <text evidence="8">Homodimer.</text>
</comment>
<feature type="binding site" evidence="8">
    <location>
        <position position="89"/>
    </location>
    <ligand>
        <name>substrate</name>
    </ligand>
</feature>
<keyword evidence="1 8" id="KW-0963">Cytoplasm</keyword>
<comment type="caution">
    <text evidence="11">The sequence shown here is derived from an EMBL/GenBank/DDBJ whole genome shotgun (WGS) entry which is preliminary data.</text>
</comment>
<evidence type="ECO:0000256" key="6">
    <source>
        <dbReference type="ARBA" id="ARBA00022840"/>
    </source>
</evidence>
<comment type="cofactor">
    <cofactor evidence="8">
        <name>Mg(2+)</name>
        <dbReference type="ChEBI" id="CHEBI:18420"/>
    </cofactor>
    <cofactor evidence="8">
        <name>Mn(2+)</name>
        <dbReference type="ChEBI" id="CHEBI:29035"/>
    </cofactor>
    <text evidence="8">Mg(2+). Can also accept Mn(2+).</text>
</comment>
<dbReference type="EC" id="2.7.2.1" evidence="8"/>
<keyword evidence="4 8" id="KW-0547">Nucleotide-binding</keyword>
<comment type="function">
    <text evidence="8">Catalyzes the formation of acetyl phosphate from acetate and ATP. Can also catalyze the reverse reaction.</text>
</comment>
<dbReference type="PRINTS" id="PR00471">
    <property type="entry name" value="ACETATEKNASE"/>
</dbReference>
<protein>
    <recommendedName>
        <fullName evidence="8">Acetate kinase</fullName>
        <ecNumber evidence="8">2.7.2.1</ecNumber>
    </recommendedName>
    <alternativeName>
        <fullName evidence="8">Acetokinase</fullName>
    </alternativeName>
</protein>
<evidence type="ECO:0000256" key="7">
    <source>
        <dbReference type="ARBA" id="ARBA00022842"/>
    </source>
</evidence>
<evidence type="ECO:0000256" key="10">
    <source>
        <dbReference type="SAM" id="MobiDB-lite"/>
    </source>
</evidence>
<dbReference type="PANTHER" id="PTHR21060:SF21">
    <property type="entry name" value="ACETATE KINASE"/>
    <property type="match status" value="1"/>
</dbReference>
<accession>A0A9X1ID93</accession>